<accession>A0A087RVB4</accession>
<dbReference type="AlphaFoldDB" id="A0A087RVB4"/>
<name>A0A087RVB4_9ARCH</name>
<keyword evidence="1" id="KW-0812">Transmembrane</keyword>
<proteinExistence type="predicted"/>
<protein>
    <submittedName>
        <fullName evidence="2">Uncharacterized protein</fullName>
    </submittedName>
</protein>
<reference evidence="2 3" key="1">
    <citation type="submission" date="2014-06" db="EMBL/GenBank/DDBJ databases">
        <authorList>
            <person name="Ngugi D.K."/>
            <person name="Blom J."/>
            <person name="Alam I."/>
            <person name="Rashid M."/>
            <person name="Baalawi W."/>
            <person name="Zhang G."/>
            <person name="Hikmawan T."/>
            <person name="Guan Y."/>
            <person name="Antunes A."/>
            <person name="Siam R."/>
            <person name="El-Dorry H."/>
            <person name="Bajic V."/>
            <person name="Stingl U."/>
        </authorList>
    </citation>
    <scope>NUCLEOTIDE SEQUENCE [LARGE SCALE GENOMIC DNA]</scope>
    <source>
        <strain evidence="2">SCGC AAA799-P11</strain>
    </source>
</reference>
<gene>
    <name evidence="2" type="ORF">AAA799P11_01344</name>
</gene>
<keyword evidence="1" id="KW-1133">Transmembrane helix</keyword>
<evidence type="ECO:0000256" key="1">
    <source>
        <dbReference type="SAM" id="Phobius"/>
    </source>
</evidence>
<keyword evidence="1" id="KW-0472">Membrane</keyword>
<evidence type="ECO:0000313" key="3">
    <source>
        <dbReference type="Proteomes" id="UP000029387"/>
    </source>
</evidence>
<feature type="transmembrane region" description="Helical" evidence="1">
    <location>
        <begin position="6"/>
        <end position="24"/>
    </location>
</feature>
<comment type="caution">
    <text evidence="2">The sequence shown here is derived from an EMBL/GenBank/DDBJ whole genome shotgun (WGS) entry which is preliminary data.</text>
</comment>
<evidence type="ECO:0000313" key="2">
    <source>
        <dbReference type="EMBL" id="KFM17418.1"/>
    </source>
</evidence>
<organism evidence="2 3">
    <name type="scientific">Marine Group I thaumarchaeote SCGC AAA799-P11</name>
    <dbReference type="NCBI Taxonomy" id="1502295"/>
    <lineage>
        <taxon>Archaea</taxon>
        <taxon>Nitrososphaerota</taxon>
        <taxon>Marine Group I</taxon>
    </lineage>
</organism>
<dbReference type="Proteomes" id="UP000029387">
    <property type="component" value="Unassembled WGS sequence"/>
</dbReference>
<keyword evidence="3" id="KW-1185">Reference proteome</keyword>
<sequence>MTLDFAVTATMLIIATASIIIAIVPNSGTTFVNTTSSPIGPVLGSDTPYLGR</sequence>
<dbReference type="EMBL" id="JOSZ01000033">
    <property type="protein sequence ID" value="KFM17418.1"/>
    <property type="molecule type" value="Genomic_DNA"/>
</dbReference>